<accession>A0AA40FK03</accession>
<gene>
    <name evidence="1" type="ORF">K0M31_012515</name>
</gene>
<dbReference type="Proteomes" id="UP001177670">
    <property type="component" value="Unassembled WGS sequence"/>
</dbReference>
<protein>
    <submittedName>
        <fullName evidence="1">Uncharacterized protein</fullName>
    </submittedName>
</protein>
<evidence type="ECO:0000313" key="1">
    <source>
        <dbReference type="EMBL" id="KAK1120536.1"/>
    </source>
</evidence>
<comment type="caution">
    <text evidence="1">The sequence shown here is derived from an EMBL/GenBank/DDBJ whole genome shotgun (WGS) entry which is preliminary data.</text>
</comment>
<evidence type="ECO:0000313" key="2">
    <source>
        <dbReference type="Proteomes" id="UP001177670"/>
    </source>
</evidence>
<sequence>MKLLVLARLISVGEISSGFLRPAKAQWLSNAITLIASGNPCARLMLIAVHATRCQDSASQDVGMAECQDSSQLRVTYITNDCGPVEQE</sequence>
<proteinExistence type="predicted"/>
<name>A0AA40FK03_9HYME</name>
<dbReference type="AlphaFoldDB" id="A0AA40FK03"/>
<reference evidence="1" key="1">
    <citation type="submission" date="2021-10" db="EMBL/GenBank/DDBJ databases">
        <title>Melipona bicolor Genome sequencing and assembly.</title>
        <authorList>
            <person name="Araujo N.S."/>
            <person name="Arias M.C."/>
        </authorList>
    </citation>
    <scope>NUCLEOTIDE SEQUENCE</scope>
    <source>
        <strain evidence="1">USP_2M_L1-L4_2017</strain>
        <tissue evidence="1">Whole body</tissue>
    </source>
</reference>
<dbReference type="EMBL" id="JAHYIQ010000031">
    <property type="protein sequence ID" value="KAK1120536.1"/>
    <property type="molecule type" value="Genomic_DNA"/>
</dbReference>
<organism evidence="1 2">
    <name type="scientific">Melipona bicolor</name>
    <dbReference type="NCBI Taxonomy" id="60889"/>
    <lineage>
        <taxon>Eukaryota</taxon>
        <taxon>Metazoa</taxon>
        <taxon>Ecdysozoa</taxon>
        <taxon>Arthropoda</taxon>
        <taxon>Hexapoda</taxon>
        <taxon>Insecta</taxon>
        <taxon>Pterygota</taxon>
        <taxon>Neoptera</taxon>
        <taxon>Endopterygota</taxon>
        <taxon>Hymenoptera</taxon>
        <taxon>Apocrita</taxon>
        <taxon>Aculeata</taxon>
        <taxon>Apoidea</taxon>
        <taxon>Anthophila</taxon>
        <taxon>Apidae</taxon>
        <taxon>Melipona</taxon>
    </lineage>
</organism>
<keyword evidence="2" id="KW-1185">Reference proteome</keyword>